<dbReference type="NCBIfam" id="NF002010">
    <property type="entry name" value="PRK00811.1"/>
    <property type="match status" value="1"/>
</dbReference>
<dbReference type="PANTHER" id="PTHR11558">
    <property type="entry name" value="SPERMIDINE/SPERMINE SYNTHASE"/>
    <property type="match status" value="1"/>
</dbReference>
<keyword evidence="2 5" id="KW-0808">Transferase</keyword>
<keyword evidence="4 5" id="KW-0620">Polyamine biosynthesis</keyword>
<dbReference type="Gene3D" id="2.30.140.10">
    <property type="entry name" value="Spermidine synthase, tetramerisation domain"/>
    <property type="match status" value="1"/>
</dbReference>
<feature type="active site" description="Proton acceptor" evidence="5 6">
    <location>
        <position position="155"/>
    </location>
</feature>
<dbReference type="InterPro" id="IPR037163">
    <property type="entry name" value="Spermidine_synt_N_sf"/>
</dbReference>
<dbReference type="InterPro" id="IPR001045">
    <property type="entry name" value="Spermi_synthase"/>
</dbReference>
<dbReference type="SUPFAM" id="SSF53335">
    <property type="entry name" value="S-adenosyl-L-methionine-dependent methyltransferases"/>
    <property type="match status" value="1"/>
</dbReference>
<evidence type="ECO:0000256" key="6">
    <source>
        <dbReference type="PROSITE-ProRule" id="PRU00354"/>
    </source>
</evidence>
<evidence type="ECO:0000313" key="9">
    <source>
        <dbReference type="Proteomes" id="UP001597294"/>
    </source>
</evidence>
<dbReference type="GO" id="GO:0004766">
    <property type="term" value="F:spermidine synthase activity"/>
    <property type="evidence" value="ECO:0007669"/>
    <property type="project" value="UniProtKB-EC"/>
</dbReference>
<dbReference type="Pfam" id="PF01564">
    <property type="entry name" value="Spermine_synth"/>
    <property type="match status" value="1"/>
</dbReference>
<dbReference type="RefSeq" id="WP_380250376.1">
    <property type="nucleotide sequence ID" value="NZ_JBHUII010000004.1"/>
</dbReference>
<dbReference type="EC" id="2.5.1.16" evidence="5"/>
<dbReference type="InterPro" id="IPR035246">
    <property type="entry name" value="Spermidine_synt_N"/>
</dbReference>
<evidence type="ECO:0000313" key="8">
    <source>
        <dbReference type="EMBL" id="MFD2205604.1"/>
    </source>
</evidence>
<comment type="subunit">
    <text evidence="5">Homodimer or homotetramer.</text>
</comment>
<comment type="catalytic activity">
    <reaction evidence="5">
        <text>S-adenosyl 3-(methylsulfanyl)propylamine + putrescine = S-methyl-5'-thioadenosine + spermidine + H(+)</text>
        <dbReference type="Rhea" id="RHEA:12721"/>
        <dbReference type="ChEBI" id="CHEBI:15378"/>
        <dbReference type="ChEBI" id="CHEBI:17509"/>
        <dbReference type="ChEBI" id="CHEBI:57443"/>
        <dbReference type="ChEBI" id="CHEBI:57834"/>
        <dbReference type="ChEBI" id="CHEBI:326268"/>
        <dbReference type="EC" id="2.5.1.16"/>
    </reaction>
</comment>
<keyword evidence="3 5" id="KW-0745">Spermidine biosynthesis</keyword>
<feature type="binding site" evidence="5">
    <location>
        <position position="105"/>
    </location>
    <ligand>
        <name>S-methyl-5'-thioadenosine</name>
        <dbReference type="ChEBI" id="CHEBI:17509"/>
    </ligand>
</feature>
<dbReference type="InterPro" id="IPR029063">
    <property type="entry name" value="SAM-dependent_MTases_sf"/>
</dbReference>
<dbReference type="HAMAP" id="MF_00198">
    <property type="entry name" value="Spermidine_synth"/>
    <property type="match status" value="1"/>
</dbReference>
<feature type="binding site" evidence="5">
    <location>
        <position position="85"/>
    </location>
    <ligand>
        <name>spermidine</name>
        <dbReference type="ChEBI" id="CHEBI:57834"/>
    </ligand>
</feature>
<sequence>MSWFEEAIHPEIRQSIRIDRVIFEGQTDFQNVSIFDNNLLGRVLVLDDAVQITEFDEHIYSESMVHVPMVSHPAPKRVLIIGAGDGTVLREVLKHEALTQVTMVEIDGALVKICHEHLSDILHGAFDDPRLNLIIGDGAKYLRESDQEFDVIIIDSTDPDDNSTALFTNAFYGYAKARLAKGGIIVAQAGCPAYQPSIRTHMNERMHAHFTFGGFYHAAVPTYIGGLHAFSWASDAHDLNDIAETNLKTSNKNMTQNLSTRYYTERSHKAAFYMEACR</sequence>
<feature type="binding site" evidence="5">
    <location>
        <begin position="137"/>
        <end position="138"/>
    </location>
    <ligand>
        <name>S-methyl-5'-thioadenosine</name>
        <dbReference type="ChEBI" id="CHEBI:17509"/>
    </ligand>
</feature>
<keyword evidence="9" id="KW-1185">Reference proteome</keyword>
<name>A0ABW5BL83_9PROT</name>
<comment type="pathway">
    <text evidence="5">Amine and polyamine biosynthesis; spermidine biosynthesis; spermidine from putrescine: step 1/1.</text>
</comment>
<feature type="binding site" evidence="5">
    <location>
        <position position="30"/>
    </location>
    <ligand>
        <name>S-methyl-5'-thioadenosine</name>
        <dbReference type="ChEBI" id="CHEBI:17509"/>
    </ligand>
</feature>
<dbReference type="Gene3D" id="3.40.50.150">
    <property type="entry name" value="Vaccinia Virus protein VP39"/>
    <property type="match status" value="1"/>
</dbReference>
<dbReference type="CDD" id="cd02440">
    <property type="entry name" value="AdoMet_MTases"/>
    <property type="match status" value="1"/>
</dbReference>
<comment type="caution">
    <text evidence="8">The sequence shown here is derived from an EMBL/GenBank/DDBJ whole genome shotgun (WGS) entry which is preliminary data.</text>
</comment>
<dbReference type="PROSITE" id="PS51006">
    <property type="entry name" value="PABS_2"/>
    <property type="match status" value="1"/>
</dbReference>
<protein>
    <recommendedName>
        <fullName evidence="5">Polyamine aminopropyltransferase</fullName>
    </recommendedName>
    <alternativeName>
        <fullName evidence="5">Putrescine aminopropyltransferase</fullName>
        <shortName evidence="5">PAPT</shortName>
    </alternativeName>
    <alternativeName>
        <fullName evidence="5">Spermidine synthase</fullName>
        <shortName evidence="5">SPDS</shortName>
        <shortName evidence="5">SPDSY</shortName>
        <ecNumber evidence="5">2.5.1.16</ecNumber>
    </alternativeName>
</protein>
<proteinExistence type="inferred from homology"/>
<reference evidence="9" key="1">
    <citation type="journal article" date="2019" name="Int. J. Syst. Evol. Microbiol.">
        <title>The Global Catalogue of Microorganisms (GCM) 10K type strain sequencing project: providing services to taxonomists for standard genome sequencing and annotation.</title>
        <authorList>
            <consortium name="The Broad Institute Genomics Platform"/>
            <consortium name="The Broad Institute Genome Sequencing Center for Infectious Disease"/>
            <person name="Wu L."/>
            <person name="Ma J."/>
        </authorList>
    </citation>
    <scope>NUCLEOTIDE SEQUENCE [LARGE SCALE GENOMIC DNA]</scope>
    <source>
        <strain evidence="9">CGMCC 4.7192</strain>
    </source>
</reference>
<evidence type="ECO:0000256" key="4">
    <source>
        <dbReference type="ARBA" id="ARBA00023115"/>
    </source>
</evidence>
<evidence type="ECO:0000256" key="3">
    <source>
        <dbReference type="ARBA" id="ARBA00023066"/>
    </source>
</evidence>
<organism evidence="8 9">
    <name type="scientific">Kiloniella antarctica</name>
    <dbReference type="NCBI Taxonomy" id="1550907"/>
    <lineage>
        <taxon>Bacteria</taxon>
        <taxon>Pseudomonadati</taxon>
        <taxon>Pseudomonadota</taxon>
        <taxon>Alphaproteobacteria</taxon>
        <taxon>Rhodospirillales</taxon>
        <taxon>Kiloniellaceae</taxon>
        <taxon>Kiloniella</taxon>
    </lineage>
</organism>
<dbReference type="Proteomes" id="UP001597294">
    <property type="component" value="Unassembled WGS sequence"/>
</dbReference>
<evidence type="ECO:0000256" key="2">
    <source>
        <dbReference type="ARBA" id="ARBA00022679"/>
    </source>
</evidence>
<dbReference type="Pfam" id="PF17284">
    <property type="entry name" value="Spermine_synt_N"/>
    <property type="match status" value="1"/>
</dbReference>
<dbReference type="InterPro" id="IPR030374">
    <property type="entry name" value="PABS"/>
</dbReference>
<dbReference type="PANTHER" id="PTHR11558:SF11">
    <property type="entry name" value="SPERMIDINE SYNTHASE"/>
    <property type="match status" value="1"/>
</dbReference>
<comment type="similarity">
    <text evidence="1 5">Belongs to the spermidine/spermine synthase family.</text>
</comment>
<dbReference type="NCBIfam" id="TIGR00417">
    <property type="entry name" value="speE"/>
    <property type="match status" value="1"/>
</dbReference>
<evidence type="ECO:0000256" key="1">
    <source>
        <dbReference type="ARBA" id="ARBA00007867"/>
    </source>
</evidence>
<evidence type="ECO:0000259" key="7">
    <source>
        <dbReference type="PROSITE" id="PS51006"/>
    </source>
</evidence>
<feature type="domain" description="PABS" evidence="7">
    <location>
        <begin position="1"/>
        <end position="235"/>
    </location>
</feature>
<comment type="function">
    <text evidence="5">Catalyzes the irreversible transfer of a propylamine group from the amino donor S-adenosylmethioninamine (decarboxy-AdoMet) to putrescine (1,4-diaminobutane) to yield spermidine.</text>
</comment>
<comment type="caution">
    <text evidence="5">Lacks conserved residue(s) required for the propagation of feature annotation.</text>
</comment>
<gene>
    <name evidence="5 8" type="primary">speE</name>
    <name evidence="8" type="ORF">ACFSKO_08285</name>
</gene>
<feature type="binding site" evidence="5">
    <location>
        <begin position="155"/>
        <end position="158"/>
    </location>
    <ligand>
        <name>spermidine</name>
        <dbReference type="ChEBI" id="CHEBI:57834"/>
    </ligand>
</feature>
<dbReference type="EMBL" id="JBHUII010000004">
    <property type="protein sequence ID" value="MFD2205604.1"/>
    <property type="molecule type" value="Genomic_DNA"/>
</dbReference>
<accession>A0ABW5BL83</accession>
<evidence type="ECO:0000256" key="5">
    <source>
        <dbReference type="HAMAP-Rule" id="MF_00198"/>
    </source>
</evidence>